<dbReference type="Gene3D" id="3.40.50.2300">
    <property type="match status" value="1"/>
</dbReference>
<dbReference type="PANTHER" id="PTHR37299">
    <property type="entry name" value="TRANSCRIPTIONAL REGULATOR-RELATED"/>
    <property type="match status" value="1"/>
</dbReference>
<accession>A0A1M5XTZ1</accession>
<dbReference type="GO" id="GO:0003677">
    <property type="term" value="F:DNA binding"/>
    <property type="evidence" value="ECO:0007669"/>
    <property type="project" value="InterPro"/>
</dbReference>
<dbReference type="EMBL" id="FQWQ01000007">
    <property type="protein sequence ID" value="SHI03270.1"/>
    <property type="molecule type" value="Genomic_DNA"/>
</dbReference>
<dbReference type="GO" id="GO:0000156">
    <property type="term" value="F:phosphorelay response regulator activity"/>
    <property type="evidence" value="ECO:0007669"/>
    <property type="project" value="InterPro"/>
</dbReference>
<dbReference type="Pfam" id="PF04397">
    <property type="entry name" value="LytTR"/>
    <property type="match status" value="1"/>
</dbReference>
<dbReference type="PANTHER" id="PTHR37299:SF1">
    <property type="entry name" value="STAGE 0 SPORULATION PROTEIN A HOMOLOG"/>
    <property type="match status" value="1"/>
</dbReference>
<dbReference type="FunFam" id="3.40.50.2300:FF:000051">
    <property type="entry name" value="Two-component response regulator yehT"/>
    <property type="match status" value="1"/>
</dbReference>
<dbReference type="PROSITE" id="PS50110">
    <property type="entry name" value="RESPONSE_REGULATORY"/>
    <property type="match status" value="1"/>
</dbReference>
<feature type="domain" description="Response regulatory" evidence="2">
    <location>
        <begin position="3"/>
        <end position="114"/>
    </location>
</feature>
<reference evidence="4 5" key="1">
    <citation type="submission" date="2016-11" db="EMBL/GenBank/DDBJ databases">
        <authorList>
            <person name="Jaros S."/>
            <person name="Januszkiewicz K."/>
            <person name="Wedrychowicz H."/>
        </authorList>
    </citation>
    <scope>NUCLEOTIDE SEQUENCE [LARGE SCALE GENOMIC DNA]</scope>
    <source>
        <strain evidence="4 5">DSM 24574</strain>
    </source>
</reference>
<dbReference type="InterPro" id="IPR046947">
    <property type="entry name" value="LytR-like"/>
</dbReference>
<evidence type="ECO:0000259" key="2">
    <source>
        <dbReference type="PROSITE" id="PS50110"/>
    </source>
</evidence>
<dbReference type="Pfam" id="PF00072">
    <property type="entry name" value="Response_reg"/>
    <property type="match status" value="1"/>
</dbReference>
<gene>
    <name evidence="4" type="ORF">SAMN04488109_6875</name>
</gene>
<keyword evidence="1" id="KW-0597">Phosphoprotein</keyword>
<protein>
    <submittedName>
        <fullName evidence="4">Two component transcriptional regulator, LytTR family</fullName>
    </submittedName>
</protein>
<dbReference type="Gene3D" id="2.40.50.1020">
    <property type="entry name" value="LytTr DNA-binding domain"/>
    <property type="match status" value="1"/>
</dbReference>
<evidence type="ECO:0000256" key="1">
    <source>
        <dbReference type="PROSITE-ProRule" id="PRU00169"/>
    </source>
</evidence>
<dbReference type="InterPro" id="IPR011006">
    <property type="entry name" value="CheY-like_superfamily"/>
</dbReference>
<proteinExistence type="predicted"/>
<evidence type="ECO:0000313" key="4">
    <source>
        <dbReference type="EMBL" id="SHI03270.1"/>
    </source>
</evidence>
<dbReference type="STRING" id="947013.SAMN04488109_6875"/>
<evidence type="ECO:0000313" key="5">
    <source>
        <dbReference type="Proteomes" id="UP000184212"/>
    </source>
</evidence>
<dbReference type="AlphaFoldDB" id="A0A1M5XTZ1"/>
<keyword evidence="5" id="KW-1185">Reference proteome</keyword>
<sequence>MIRCMIIDDEPLAQTVIETYIQRVSYLSLVAKCENAVDAFDVFQNESIDLIFCDIQMPQITGIEFVKSLKQAPHVIFTTAYSEYAIEGFNVDAVDYLLKPVAFDRFLRSVQKVKHLLSVESPSAAKVEAPVNHLFVKEDYKLVKINHSDILYIEGMKDYVKIYAAQKMIITHITMKRLEELLPLNSFYRSHKSFIVRLDAINSINGNEIEIINKSKIPIGVKYRDGLMGVLKNIN</sequence>
<organism evidence="4 5">
    <name type="scientific">Chryseolinea serpens</name>
    <dbReference type="NCBI Taxonomy" id="947013"/>
    <lineage>
        <taxon>Bacteria</taxon>
        <taxon>Pseudomonadati</taxon>
        <taxon>Bacteroidota</taxon>
        <taxon>Cytophagia</taxon>
        <taxon>Cytophagales</taxon>
        <taxon>Fulvivirgaceae</taxon>
        <taxon>Chryseolinea</taxon>
    </lineage>
</organism>
<dbReference type="PROSITE" id="PS50930">
    <property type="entry name" value="HTH_LYTTR"/>
    <property type="match status" value="1"/>
</dbReference>
<dbReference type="Proteomes" id="UP000184212">
    <property type="component" value="Unassembled WGS sequence"/>
</dbReference>
<evidence type="ECO:0000259" key="3">
    <source>
        <dbReference type="PROSITE" id="PS50930"/>
    </source>
</evidence>
<dbReference type="SMART" id="SM00448">
    <property type="entry name" value="REC"/>
    <property type="match status" value="1"/>
</dbReference>
<dbReference type="SMART" id="SM00850">
    <property type="entry name" value="LytTR"/>
    <property type="match status" value="1"/>
</dbReference>
<feature type="domain" description="HTH LytTR-type" evidence="3">
    <location>
        <begin position="134"/>
        <end position="233"/>
    </location>
</feature>
<dbReference type="InterPro" id="IPR007492">
    <property type="entry name" value="LytTR_DNA-bd_dom"/>
</dbReference>
<dbReference type="InterPro" id="IPR001789">
    <property type="entry name" value="Sig_transdc_resp-reg_receiver"/>
</dbReference>
<feature type="modified residue" description="4-aspartylphosphate" evidence="1">
    <location>
        <position position="54"/>
    </location>
</feature>
<dbReference type="SUPFAM" id="SSF52172">
    <property type="entry name" value="CheY-like"/>
    <property type="match status" value="1"/>
</dbReference>
<name>A0A1M5XTZ1_9BACT</name>
<dbReference type="OrthoDB" id="1646880at2"/>